<dbReference type="GO" id="GO:0070182">
    <property type="term" value="F:DNA polymerase binding"/>
    <property type="evidence" value="ECO:0007669"/>
    <property type="project" value="TreeGrafter"/>
</dbReference>
<reference evidence="7" key="1">
    <citation type="submission" date="2023-05" db="EMBL/GenBank/DDBJ databases">
        <title>Nepenthes gracilis genome sequencing.</title>
        <authorList>
            <person name="Fukushima K."/>
        </authorList>
    </citation>
    <scope>NUCLEOTIDE SEQUENCE</scope>
    <source>
        <strain evidence="7">SING2019-196</strain>
    </source>
</reference>
<dbReference type="Pfam" id="PF14631">
    <property type="entry name" value="FancD2"/>
    <property type="match status" value="2"/>
</dbReference>
<evidence type="ECO:0000256" key="2">
    <source>
        <dbReference type="ARBA" id="ARBA00022499"/>
    </source>
</evidence>
<comment type="caution">
    <text evidence="7">The sequence shown here is derived from an EMBL/GenBank/DDBJ whole genome shotgun (WGS) entry which is preliminary data.</text>
</comment>
<protein>
    <recommendedName>
        <fullName evidence="9">Fanconi anemia group D2 protein</fullName>
    </recommendedName>
</protein>
<evidence type="ECO:0008006" key="9">
    <source>
        <dbReference type="Google" id="ProtNLM"/>
    </source>
</evidence>
<proteinExistence type="inferred from homology"/>
<evidence type="ECO:0000256" key="6">
    <source>
        <dbReference type="SAM" id="MobiDB-lite"/>
    </source>
</evidence>
<organism evidence="7 8">
    <name type="scientific">Nepenthes gracilis</name>
    <name type="common">Slender pitcher plant</name>
    <dbReference type="NCBI Taxonomy" id="150966"/>
    <lineage>
        <taxon>Eukaryota</taxon>
        <taxon>Viridiplantae</taxon>
        <taxon>Streptophyta</taxon>
        <taxon>Embryophyta</taxon>
        <taxon>Tracheophyta</taxon>
        <taxon>Spermatophyta</taxon>
        <taxon>Magnoliopsida</taxon>
        <taxon>eudicotyledons</taxon>
        <taxon>Gunneridae</taxon>
        <taxon>Pentapetalae</taxon>
        <taxon>Caryophyllales</taxon>
        <taxon>Nepenthaceae</taxon>
        <taxon>Nepenthes</taxon>
    </lineage>
</organism>
<keyword evidence="8" id="KW-1185">Reference proteome</keyword>
<keyword evidence="3" id="KW-0832">Ubl conjugation</keyword>
<evidence type="ECO:0000256" key="5">
    <source>
        <dbReference type="ARBA" id="ARBA00093456"/>
    </source>
</evidence>
<feature type="compositionally biased region" description="Basic and acidic residues" evidence="6">
    <location>
        <begin position="895"/>
        <end position="907"/>
    </location>
</feature>
<feature type="compositionally biased region" description="Basic residues" evidence="6">
    <location>
        <begin position="863"/>
        <end position="872"/>
    </location>
</feature>
<comment type="similarity">
    <text evidence="5">Belongs to the Fanconi anemia protein FANCD2 family.</text>
</comment>
<keyword evidence="4" id="KW-0539">Nucleus</keyword>
<gene>
    <name evidence="7" type="ORF">Nepgr_000710</name>
</gene>
<dbReference type="GO" id="GO:1990918">
    <property type="term" value="P:double-strand break repair involved in meiotic recombination"/>
    <property type="evidence" value="ECO:0007669"/>
    <property type="project" value="TreeGrafter"/>
</dbReference>
<evidence type="ECO:0000313" key="8">
    <source>
        <dbReference type="Proteomes" id="UP001279734"/>
    </source>
</evidence>
<name>A0AAD3P3D2_NEPGR</name>
<keyword evidence="2" id="KW-1017">Isopeptide bond</keyword>
<dbReference type="PANTHER" id="PTHR32086:SF0">
    <property type="entry name" value="FANCONI ANEMIA GROUP D2 PROTEIN"/>
    <property type="match status" value="1"/>
</dbReference>
<evidence type="ECO:0000313" key="7">
    <source>
        <dbReference type="EMBL" id="GMG98870.1"/>
    </source>
</evidence>
<feature type="region of interest" description="Disordered" evidence="6">
    <location>
        <begin position="858"/>
        <end position="907"/>
    </location>
</feature>
<evidence type="ECO:0000256" key="4">
    <source>
        <dbReference type="ARBA" id="ARBA00023242"/>
    </source>
</evidence>
<dbReference type="GO" id="GO:0036297">
    <property type="term" value="P:interstrand cross-link repair"/>
    <property type="evidence" value="ECO:0007669"/>
    <property type="project" value="TreeGrafter"/>
</dbReference>
<dbReference type="GO" id="GO:0031573">
    <property type="term" value="P:mitotic intra-S DNA damage checkpoint signaling"/>
    <property type="evidence" value="ECO:0007669"/>
    <property type="project" value="TreeGrafter"/>
</dbReference>
<feature type="region of interest" description="Disordered" evidence="6">
    <location>
        <begin position="1465"/>
        <end position="1485"/>
    </location>
</feature>
<dbReference type="InterPro" id="IPR029448">
    <property type="entry name" value="FANCD2"/>
</dbReference>
<evidence type="ECO:0000256" key="1">
    <source>
        <dbReference type="ARBA" id="ARBA00004123"/>
    </source>
</evidence>
<dbReference type="GO" id="GO:0000793">
    <property type="term" value="C:condensed chromosome"/>
    <property type="evidence" value="ECO:0007669"/>
    <property type="project" value="TreeGrafter"/>
</dbReference>
<dbReference type="GO" id="GO:0007129">
    <property type="term" value="P:homologous chromosome pairing at meiosis"/>
    <property type="evidence" value="ECO:0007669"/>
    <property type="project" value="TreeGrafter"/>
</dbReference>
<feature type="region of interest" description="Disordered" evidence="6">
    <location>
        <begin position="1"/>
        <end position="22"/>
    </location>
</feature>
<dbReference type="EMBL" id="BSYO01000001">
    <property type="protein sequence ID" value="GMG98870.1"/>
    <property type="molecule type" value="Genomic_DNA"/>
</dbReference>
<accession>A0AAD3P3D2</accession>
<dbReference type="Proteomes" id="UP001279734">
    <property type="component" value="Unassembled WGS sequence"/>
</dbReference>
<dbReference type="PANTHER" id="PTHR32086">
    <property type="entry name" value="FANCONI ANEMIA GROUP D2 PROTEIN"/>
    <property type="match status" value="1"/>
</dbReference>
<evidence type="ECO:0000256" key="3">
    <source>
        <dbReference type="ARBA" id="ARBA00022843"/>
    </source>
</evidence>
<comment type="subcellular location">
    <subcellularLocation>
        <location evidence="1">Nucleus</location>
    </subcellularLocation>
</comment>
<dbReference type="GO" id="GO:0005634">
    <property type="term" value="C:nucleus"/>
    <property type="evidence" value="ECO:0007669"/>
    <property type="project" value="UniProtKB-SubCell"/>
</dbReference>
<sequence>MVFLHQQLSSRKRPSSSFVPPFHQSKNLKSAATAAATVALTSSVSHAEQTNHDESETSTSKIEKMVSVLAGAGCTLVNPSGPPCLPSDLLKFRSHLHRIFSSDSALRADFLEGFSSYIQPPANFRRILIFANRDGSFGCHLRSDSVVRNLLLVPSIQIDLQNMLLEKLPEYFLGDPGGHGLSSTFENDIARLIINQFRWLDFLVDSTAFTDKMLQVLSISPLHLKKEIIGSLPEMIGDQNNKAIVDSFQQMLLEDPTIAVPVLDSFSNLNLDAQLHDQAITIALSCIRTIDADSMPHLLRFLLLSATPVNVRRIISQIRNQLKFVGASNAPSLQHSKLKGTLLMDNVEASILDALRSSLRFKNILCEEILKELKSLDKSLDHKVIDIWLLLLIYMNGEPLRKNVEKIFKKKAAEGSFTTIIIDQCIRGNKDLVKEYFPSFLSLSEQLLSCKEEKVREFGTHMYICLFEEFIDTVSRQEVLGALIAHLGSGPSFEVNSALEILLQMASKYPQELVPHASHINGILDFLEGFSVENLHKVYEVFSLLTFSARFCADSMRSSIRNELLMIVRKQVGNPDLKYKNMGIIGTLKIVSFLGDATNANCASFSQKSNCDEAFELLKLSLESCKQVPLQMVLFYDELSSVLNSKTLYPYIMEWIGKHLGDFESLFLSDLDGGKLPVKDSYCGVEGELWMNLDGDISPICLNILPLVSSSLQSASVLQFLPANLLLMSIMERSSNQGSLGGIDALLGCPLYLPSSKYFSGSAWQSLTGKQKEIICLSIYYACNWLRELLNIFCTQVVGNFQGTNQTLKEEIVTKLLKRLRNLVYLESLLNFTLKHYPFSLPEVHFHGEQIDYSFSSQPNHRGQVKHKNVHKKANESNFSNREGKHGKNNSLSHPMKERTLQSEEHQSCISEDQALMEVVGVAIFLESERAKFRSISTDCHSLLTFSKNQDSCCSDPAAELILHSYLLHDLHYKLRHFSPPSKQFSDRCPSAPPGSSWTNVDELLSNIKPLLPSLRKGFDAAVSILKKGTETCQDHWRVQSLMAENPELIESTISNSSILCSIVKETLSFFSRVLNLPDTMKNKSFVLDLLKDFQPVNRPDSILSDVQLILLSGTLDYLYCGAYSFLEDLLEIVCSFSIKLASEVLLTLKSVLLSYQKFPRDSPERNGKNSHGNSIQGLLPTLQKRLGTSALKLLRHSWDNVNLENGWKGQSETLEKILRIYLENSGPTSDVVNELACSLLPQASSGKMIGEEDYHGFPSLCSATFLVWYKTLHEENLNILNKLVKDIRFPEKPRAGIEPEIVEKFLIELQQCVNIVVSLVNMCRTYDKVTVHAMAVKYGGKFVDSFLRAFEFLQTHFGNHSELIVLLVKELQKATRTIQTLCSEAKGLKQTTITTKIPATKRSMERFLFHVKSLLHTTSGGCTFWMGNLKHKDLSGQLVSSQVYTDDQNINDRDPMEADVVEPPCNDSTGGQEAEQVVCPVSTS</sequence>